<feature type="transmembrane region" description="Helical" evidence="7">
    <location>
        <begin position="130"/>
        <end position="155"/>
    </location>
</feature>
<evidence type="ECO:0000256" key="5">
    <source>
        <dbReference type="ARBA" id="ARBA00022989"/>
    </source>
</evidence>
<organism evidence="9 10">
    <name type="scientific">Maridesulfovibrio salexigens (strain ATCC 14822 / DSM 2638 / NCIMB 8403 / VKM B-1763)</name>
    <name type="common">Desulfovibrio salexigens</name>
    <dbReference type="NCBI Taxonomy" id="526222"/>
    <lineage>
        <taxon>Bacteria</taxon>
        <taxon>Pseudomonadati</taxon>
        <taxon>Thermodesulfobacteriota</taxon>
        <taxon>Desulfovibrionia</taxon>
        <taxon>Desulfovibrionales</taxon>
        <taxon>Desulfovibrionaceae</taxon>
        <taxon>Maridesulfovibrio</taxon>
    </lineage>
</organism>
<dbReference type="GO" id="GO:0009267">
    <property type="term" value="P:cellular response to starvation"/>
    <property type="evidence" value="ECO:0007669"/>
    <property type="project" value="InterPro"/>
</dbReference>
<dbReference type="Pfam" id="PF02554">
    <property type="entry name" value="CstA"/>
    <property type="match status" value="1"/>
</dbReference>
<dbReference type="KEGG" id="dsa:Desal_2366"/>
<comment type="subcellular location">
    <subcellularLocation>
        <location evidence="1">Cell membrane</location>
        <topology evidence="1">Multi-pass membrane protein</topology>
    </subcellularLocation>
</comment>
<dbReference type="AlphaFoldDB" id="C6BXB6"/>
<dbReference type="PANTHER" id="PTHR30252:SF0">
    <property type="entry name" value="PEPTIDE TRANSPORTER CSTA"/>
    <property type="match status" value="1"/>
</dbReference>
<dbReference type="HOGENOM" id="CLU_010531_4_1_7"/>
<keyword evidence="4 7" id="KW-0812">Transmembrane</keyword>
<keyword evidence="5 7" id="KW-1133">Transmembrane helix</keyword>
<feature type="transmembrane region" description="Helical" evidence="7">
    <location>
        <begin position="161"/>
        <end position="180"/>
    </location>
</feature>
<evidence type="ECO:0000256" key="1">
    <source>
        <dbReference type="ARBA" id="ARBA00004651"/>
    </source>
</evidence>
<evidence type="ECO:0000256" key="2">
    <source>
        <dbReference type="ARBA" id="ARBA00007755"/>
    </source>
</evidence>
<dbReference type="PANTHER" id="PTHR30252">
    <property type="entry name" value="INNER MEMBRANE PEPTIDE TRANSPORTER"/>
    <property type="match status" value="1"/>
</dbReference>
<evidence type="ECO:0000313" key="9">
    <source>
        <dbReference type="EMBL" id="ACS80422.1"/>
    </source>
</evidence>
<evidence type="ECO:0000256" key="7">
    <source>
        <dbReference type="SAM" id="Phobius"/>
    </source>
</evidence>
<feature type="transmembrane region" description="Helical" evidence="7">
    <location>
        <begin position="478"/>
        <end position="501"/>
    </location>
</feature>
<dbReference type="InterPro" id="IPR051605">
    <property type="entry name" value="CstA"/>
</dbReference>
<dbReference type="RefSeq" id="WP_015852238.1">
    <property type="nucleotide sequence ID" value="NC_012881.1"/>
</dbReference>
<name>C6BXB6_MARSD</name>
<feature type="transmembrane region" description="Helical" evidence="7">
    <location>
        <begin position="220"/>
        <end position="243"/>
    </location>
</feature>
<protein>
    <submittedName>
        <fullName evidence="9">Carbon starvation protein CstA</fullName>
    </submittedName>
</protein>
<keyword evidence="3" id="KW-1003">Cell membrane</keyword>
<feature type="transmembrane region" description="Helical" evidence="7">
    <location>
        <begin position="327"/>
        <end position="350"/>
    </location>
</feature>
<dbReference type="Proteomes" id="UP000002601">
    <property type="component" value="Chromosome"/>
</dbReference>
<feature type="domain" description="CstA N-terminal" evidence="8">
    <location>
        <begin position="3"/>
        <end position="524"/>
    </location>
</feature>
<feature type="transmembrane region" description="Helical" evidence="7">
    <location>
        <begin position="187"/>
        <end position="208"/>
    </location>
</feature>
<proteinExistence type="inferred from homology"/>
<dbReference type="eggNOG" id="COG1966">
    <property type="taxonomic scope" value="Bacteria"/>
</dbReference>
<feature type="transmembrane region" description="Helical" evidence="7">
    <location>
        <begin position="287"/>
        <end position="307"/>
    </location>
</feature>
<feature type="transmembrane region" description="Helical" evidence="7">
    <location>
        <begin position="62"/>
        <end position="82"/>
    </location>
</feature>
<feature type="transmembrane region" description="Helical" evidence="7">
    <location>
        <begin position="88"/>
        <end position="109"/>
    </location>
</feature>
<dbReference type="InterPro" id="IPR003706">
    <property type="entry name" value="CstA_N"/>
</dbReference>
<feature type="transmembrane region" description="Helical" evidence="7">
    <location>
        <begin position="539"/>
        <end position="557"/>
    </location>
</feature>
<evidence type="ECO:0000259" key="8">
    <source>
        <dbReference type="Pfam" id="PF02554"/>
    </source>
</evidence>
<keyword evidence="6 7" id="KW-0472">Membrane</keyword>
<evidence type="ECO:0000313" key="10">
    <source>
        <dbReference type="Proteomes" id="UP000002601"/>
    </source>
</evidence>
<reference evidence="9 10" key="1">
    <citation type="submission" date="2009-06" db="EMBL/GenBank/DDBJ databases">
        <title>Complete sequence of Desulfovibrio salexigens DSM 2638.</title>
        <authorList>
            <consortium name="US DOE Joint Genome Institute"/>
            <person name="Lucas S."/>
            <person name="Copeland A."/>
            <person name="Lapidus A."/>
            <person name="Glavina del Rio T."/>
            <person name="Tice H."/>
            <person name="Bruce D."/>
            <person name="Goodwin L."/>
            <person name="Pitluck S."/>
            <person name="Munk A.C."/>
            <person name="Brettin T."/>
            <person name="Detter J.C."/>
            <person name="Han C."/>
            <person name="Tapia R."/>
            <person name="Larimer F."/>
            <person name="Land M."/>
            <person name="Hauser L."/>
            <person name="Kyrpides N."/>
            <person name="Anderson I."/>
            <person name="Wall J.D."/>
            <person name="Arkin A.P."/>
            <person name="Dehal P."/>
            <person name="Chivian D."/>
            <person name="Giles B."/>
            <person name="Hazen T.C."/>
        </authorList>
    </citation>
    <scope>NUCLEOTIDE SEQUENCE [LARGE SCALE GENOMIC DNA]</scope>
    <source>
        <strain evidence="10">ATCC 14822 / DSM 2638 / NCIMB 8403 / VKM B-1763</strain>
    </source>
</reference>
<keyword evidence="10" id="KW-1185">Reference proteome</keyword>
<feature type="transmembrane region" description="Helical" evidence="7">
    <location>
        <begin position="6"/>
        <end position="26"/>
    </location>
</feature>
<sequence length="580" mass="61831">MNSLVIAGLCFVGYIVAYHTYGKFLAKKIFQVDENKVCPSCELEDGKDFVPTKKEVLFGHHFTSIAGLGPIVGPAIAIIWGWVPAVLWVFFGAIFMGAVHDFGSLVVSLRNQGRSVGDLAAGLLNNRVRSLFLIIIFFELLIVIAVFALIIAILFNMYPAAVIPVWSEVPIAIGLGWLMYKKGANHTVWSILALIAMYAFVVVGVYLPFKMPAIAGMNPIVVWTLIMLVYAFIASILPVTTLLQPRDYINGHQLFVALILLVVGAVVAHPTFVAPALDLDPQGAPPMLPFLFVIIACGAISGFHSLVSSGTSAKQCETERDSRMIGYGSMLMEAALSILVIVAVGAGLGLGKHTADGQFLTGTAAFTTHYASWASAAGLGAKLGAFVEGSANLMASYGIPANIALAIMGVFLVSFAATTLDSATRIQRYVVGELAQAYKMPALSGAVPATLIAVGTAAILCFNGGFSIGALKKGALALWPLFGTVNQLLAALALLIITVYLARKKVKAIYTGIPMVFMIAMTGWAMVFNLQKFYAGGKWLLFIVGLIVFVLEIWMIAETYLIMKKVYGGDEDAHGAANSA</sequence>
<evidence type="ECO:0000256" key="6">
    <source>
        <dbReference type="ARBA" id="ARBA00023136"/>
    </source>
</evidence>
<feature type="transmembrane region" description="Helical" evidence="7">
    <location>
        <begin position="441"/>
        <end position="466"/>
    </location>
</feature>
<dbReference type="OrthoDB" id="9761224at2"/>
<evidence type="ECO:0000256" key="3">
    <source>
        <dbReference type="ARBA" id="ARBA00022475"/>
    </source>
</evidence>
<feature type="transmembrane region" description="Helical" evidence="7">
    <location>
        <begin position="508"/>
        <end position="527"/>
    </location>
</feature>
<dbReference type="EMBL" id="CP001649">
    <property type="protein sequence ID" value="ACS80422.1"/>
    <property type="molecule type" value="Genomic_DNA"/>
</dbReference>
<feature type="transmembrane region" description="Helical" evidence="7">
    <location>
        <begin position="399"/>
        <end position="420"/>
    </location>
</feature>
<dbReference type="STRING" id="526222.Desal_2366"/>
<accession>C6BXB6</accession>
<evidence type="ECO:0000256" key="4">
    <source>
        <dbReference type="ARBA" id="ARBA00022692"/>
    </source>
</evidence>
<dbReference type="GO" id="GO:0005886">
    <property type="term" value="C:plasma membrane"/>
    <property type="evidence" value="ECO:0007669"/>
    <property type="project" value="UniProtKB-SubCell"/>
</dbReference>
<feature type="transmembrane region" description="Helical" evidence="7">
    <location>
        <begin position="255"/>
        <end position="275"/>
    </location>
</feature>
<comment type="similarity">
    <text evidence="2">Belongs to the peptide transporter carbon starvation (CstA) (TC 2.A.114) family.</text>
</comment>
<gene>
    <name evidence="9" type="ordered locus">Desal_2366</name>
</gene>